<dbReference type="InterPro" id="IPR027417">
    <property type="entry name" value="P-loop_NTPase"/>
</dbReference>
<dbReference type="EC" id="3.6.3.-" evidence="12"/>
<evidence type="ECO:0000313" key="13">
    <source>
        <dbReference type="Proteomes" id="UP000095712"/>
    </source>
</evidence>
<dbReference type="Pfam" id="PF00664">
    <property type="entry name" value="ABC_membrane"/>
    <property type="match status" value="1"/>
</dbReference>
<name>A0A174QY86_9FIRM</name>
<proteinExistence type="predicted"/>
<dbReference type="CDD" id="cd03254">
    <property type="entry name" value="ABCC_Glucan_exporter_like"/>
    <property type="match status" value="1"/>
</dbReference>
<feature type="transmembrane region" description="Helical" evidence="9">
    <location>
        <begin position="93"/>
        <end position="118"/>
    </location>
</feature>
<dbReference type="RefSeq" id="WP_055152316.1">
    <property type="nucleotide sequence ID" value="NZ_CZAW01000031.1"/>
</dbReference>
<dbReference type="CDD" id="cd18547">
    <property type="entry name" value="ABC_6TM_Tm288_like"/>
    <property type="match status" value="1"/>
</dbReference>
<dbReference type="Proteomes" id="UP000095712">
    <property type="component" value="Unassembled WGS sequence"/>
</dbReference>
<evidence type="ECO:0000256" key="1">
    <source>
        <dbReference type="ARBA" id="ARBA00004651"/>
    </source>
</evidence>
<dbReference type="GO" id="GO:0015421">
    <property type="term" value="F:ABC-type oligopeptide transporter activity"/>
    <property type="evidence" value="ECO:0007669"/>
    <property type="project" value="TreeGrafter"/>
</dbReference>
<gene>
    <name evidence="12" type="ORF">ERS852523_02741</name>
</gene>
<feature type="domain" description="ABC transporter" evidence="10">
    <location>
        <begin position="370"/>
        <end position="604"/>
    </location>
</feature>
<dbReference type="InterPro" id="IPR039421">
    <property type="entry name" value="Type_1_exporter"/>
</dbReference>
<dbReference type="InterPro" id="IPR003439">
    <property type="entry name" value="ABC_transporter-like_ATP-bd"/>
</dbReference>
<dbReference type="PANTHER" id="PTHR43394">
    <property type="entry name" value="ATP-DEPENDENT PERMEASE MDL1, MITOCHONDRIAL"/>
    <property type="match status" value="1"/>
</dbReference>
<evidence type="ECO:0000256" key="3">
    <source>
        <dbReference type="ARBA" id="ARBA00022475"/>
    </source>
</evidence>
<keyword evidence="12" id="KW-0378">Hydrolase</keyword>
<evidence type="ECO:0000256" key="7">
    <source>
        <dbReference type="ARBA" id="ARBA00022989"/>
    </source>
</evidence>
<evidence type="ECO:0000256" key="9">
    <source>
        <dbReference type="SAM" id="Phobius"/>
    </source>
</evidence>
<dbReference type="GO" id="GO:0005886">
    <property type="term" value="C:plasma membrane"/>
    <property type="evidence" value="ECO:0007669"/>
    <property type="project" value="UniProtKB-SubCell"/>
</dbReference>
<keyword evidence="6 12" id="KW-0067">ATP-binding</keyword>
<dbReference type="Gene3D" id="1.20.1560.10">
    <property type="entry name" value="ABC transporter type 1, transmembrane domain"/>
    <property type="match status" value="1"/>
</dbReference>
<dbReference type="SMART" id="SM00382">
    <property type="entry name" value="AAA"/>
    <property type="match status" value="1"/>
</dbReference>
<keyword evidence="3" id="KW-1003">Cell membrane</keyword>
<dbReference type="GO" id="GO:0005524">
    <property type="term" value="F:ATP binding"/>
    <property type="evidence" value="ECO:0007669"/>
    <property type="project" value="UniProtKB-KW"/>
</dbReference>
<dbReference type="Gene3D" id="3.40.50.300">
    <property type="entry name" value="P-loop containing nucleotide triphosphate hydrolases"/>
    <property type="match status" value="1"/>
</dbReference>
<feature type="transmembrane region" description="Helical" evidence="9">
    <location>
        <begin position="283"/>
        <end position="301"/>
    </location>
</feature>
<dbReference type="InterPro" id="IPR011527">
    <property type="entry name" value="ABC1_TM_dom"/>
</dbReference>
<dbReference type="PROSITE" id="PS50893">
    <property type="entry name" value="ABC_TRANSPORTER_2"/>
    <property type="match status" value="1"/>
</dbReference>
<keyword evidence="4 9" id="KW-0812">Transmembrane</keyword>
<keyword evidence="5" id="KW-0547">Nucleotide-binding</keyword>
<comment type="subcellular location">
    <subcellularLocation>
        <location evidence="1">Cell membrane</location>
        <topology evidence="1">Multi-pass membrane protein</topology>
    </subcellularLocation>
</comment>
<dbReference type="FunFam" id="1.20.1560.10:FF:000011">
    <property type="entry name" value="Multidrug ABC transporter ATP-binding protein"/>
    <property type="match status" value="1"/>
</dbReference>
<dbReference type="GO" id="GO:0016887">
    <property type="term" value="F:ATP hydrolysis activity"/>
    <property type="evidence" value="ECO:0007669"/>
    <property type="project" value="InterPro"/>
</dbReference>
<dbReference type="InterPro" id="IPR036640">
    <property type="entry name" value="ABC1_TM_sf"/>
</dbReference>
<reference evidence="12 13" key="1">
    <citation type="submission" date="2015-09" db="EMBL/GenBank/DDBJ databases">
        <authorList>
            <consortium name="Pathogen Informatics"/>
        </authorList>
    </citation>
    <scope>NUCLEOTIDE SEQUENCE [LARGE SCALE GENOMIC DNA]</scope>
    <source>
        <strain evidence="12 13">2789STDY5834911</strain>
    </source>
</reference>
<evidence type="ECO:0000256" key="6">
    <source>
        <dbReference type="ARBA" id="ARBA00022840"/>
    </source>
</evidence>
<dbReference type="SUPFAM" id="SSF90123">
    <property type="entry name" value="ABC transporter transmembrane region"/>
    <property type="match status" value="1"/>
</dbReference>
<dbReference type="OrthoDB" id="9762778at2"/>
<keyword evidence="2" id="KW-0813">Transport</keyword>
<evidence type="ECO:0000313" key="12">
    <source>
        <dbReference type="EMBL" id="CUP76716.1"/>
    </source>
</evidence>
<dbReference type="Pfam" id="PF00005">
    <property type="entry name" value="ABC_tran"/>
    <property type="match status" value="1"/>
</dbReference>
<dbReference type="PANTHER" id="PTHR43394:SF1">
    <property type="entry name" value="ATP-BINDING CASSETTE SUB-FAMILY B MEMBER 10, MITOCHONDRIAL"/>
    <property type="match status" value="1"/>
</dbReference>
<dbReference type="PROSITE" id="PS00211">
    <property type="entry name" value="ABC_TRANSPORTER_1"/>
    <property type="match status" value="1"/>
</dbReference>
<dbReference type="EMBL" id="CZAW01000031">
    <property type="protein sequence ID" value="CUP76716.1"/>
    <property type="molecule type" value="Genomic_DNA"/>
</dbReference>
<evidence type="ECO:0000256" key="5">
    <source>
        <dbReference type="ARBA" id="ARBA00022741"/>
    </source>
</evidence>
<evidence type="ECO:0000256" key="2">
    <source>
        <dbReference type="ARBA" id="ARBA00022448"/>
    </source>
</evidence>
<dbReference type="PROSITE" id="PS50929">
    <property type="entry name" value="ABC_TM1F"/>
    <property type="match status" value="1"/>
</dbReference>
<evidence type="ECO:0000259" key="10">
    <source>
        <dbReference type="PROSITE" id="PS50893"/>
    </source>
</evidence>
<dbReference type="InterPro" id="IPR003593">
    <property type="entry name" value="AAA+_ATPase"/>
</dbReference>
<evidence type="ECO:0000256" key="4">
    <source>
        <dbReference type="ARBA" id="ARBA00022692"/>
    </source>
</evidence>
<dbReference type="AlphaFoldDB" id="A0A174QY86"/>
<keyword evidence="8 9" id="KW-0472">Membrane</keyword>
<evidence type="ECO:0000259" key="11">
    <source>
        <dbReference type="PROSITE" id="PS50929"/>
    </source>
</evidence>
<keyword evidence="7 9" id="KW-1133">Transmembrane helix</keyword>
<organism evidence="12 13">
    <name type="scientific">Blautia wexlerae</name>
    <dbReference type="NCBI Taxonomy" id="418240"/>
    <lineage>
        <taxon>Bacteria</taxon>
        <taxon>Bacillati</taxon>
        <taxon>Bacillota</taxon>
        <taxon>Clostridia</taxon>
        <taxon>Lachnospirales</taxon>
        <taxon>Lachnospiraceae</taxon>
        <taxon>Blautia</taxon>
    </lineage>
</organism>
<dbReference type="InterPro" id="IPR017871">
    <property type="entry name" value="ABC_transporter-like_CS"/>
</dbReference>
<feature type="domain" description="ABC transmembrane type-1" evidence="11">
    <location>
        <begin position="44"/>
        <end position="336"/>
    </location>
</feature>
<accession>A0A174QY86</accession>
<sequence>MSEQRRRGPMGGRGRMMSGEKAKDFKGSMAKLFRYMGRYKFRFILMFIFAVAGTVFSIVGPKILGKATTELFNGLVAKVNGTGEIDFGKIGMILLWTLGLYVLSACFSFVQGFVMSGISNDVTYNLRKDISKKINRLPLNYYESRTNGEILSRITNDVDTLQMSLNQSLTQLITSVTTLIGVFIMMLSINVWMTLAALLILPVSMFIIQTVMKHSQKYFQDQQSYLGKVNGQIEENFGGHNVVRVFNKENDVVEEFEKDNQKLYESAWKSQFFSGMMMPIMQFVGNLGYVMVALLGGVFVIKKSIEVGDIQSFFQYIRNFTQPIQQIAQVTNLLQSSAAASERVFEFLEEPEESQNEKNPVDVNTLTGDVQFEHVKFGYNPDKIIINDFSADVKDGQKIAIVGPTGAGKTTMVKLLMRFYDLNGGSIKVDGYDIKDFNRSSLREMFGMVLQDTWLFSGTIMENIRYGRLDATDEEVIAAAKAAHVHNFIMQQPGGYDMVLDEETSNISQGQKQLLTIARAILANNKILILDEATSSVDTRTEVRIQKAMDNLMKGRTSFVIAHRLSTIKDADLILVMKDGDIIEQGNHKELLAKKGFYADLYNSQFENKATA</sequence>
<dbReference type="FunFam" id="3.40.50.300:FF:000287">
    <property type="entry name" value="Multidrug ABC transporter ATP-binding protein"/>
    <property type="match status" value="1"/>
</dbReference>
<evidence type="ECO:0000256" key="8">
    <source>
        <dbReference type="ARBA" id="ARBA00023136"/>
    </source>
</evidence>
<protein>
    <submittedName>
        <fullName evidence="12">Putative multidrug export ATP-binding/permease protein SAV1866</fullName>
        <ecNumber evidence="12">3.6.3.-</ecNumber>
    </submittedName>
</protein>
<dbReference type="SUPFAM" id="SSF52540">
    <property type="entry name" value="P-loop containing nucleoside triphosphate hydrolases"/>
    <property type="match status" value="1"/>
</dbReference>